<proteinExistence type="inferred from homology"/>
<dbReference type="GO" id="GO:0003735">
    <property type="term" value="F:structural constituent of ribosome"/>
    <property type="evidence" value="ECO:0007669"/>
    <property type="project" value="InterPro"/>
</dbReference>
<gene>
    <name evidence="5" type="primary">rplX</name>
    <name evidence="8" type="ORF">phytr_7860</name>
</gene>
<dbReference type="InterPro" id="IPR005824">
    <property type="entry name" value="KOW"/>
</dbReference>
<keyword evidence="3 5" id="KW-0687">Ribonucleoprotein</keyword>
<dbReference type="KEGG" id="ptc:phytr_7860"/>
<dbReference type="PROSITE" id="PS01108">
    <property type="entry name" value="RIBOSOMAL_L24"/>
    <property type="match status" value="1"/>
</dbReference>
<evidence type="ECO:0000256" key="2">
    <source>
        <dbReference type="ARBA" id="ARBA00022980"/>
    </source>
</evidence>
<dbReference type="InterPro" id="IPR041988">
    <property type="entry name" value="Ribosomal_uL24_KOW"/>
</dbReference>
<dbReference type="SUPFAM" id="SSF50104">
    <property type="entry name" value="Translation proteins SH3-like domain"/>
    <property type="match status" value="1"/>
</dbReference>
<dbReference type="GO" id="GO:0005840">
    <property type="term" value="C:ribosome"/>
    <property type="evidence" value="ECO:0007669"/>
    <property type="project" value="UniProtKB-KW"/>
</dbReference>
<reference evidence="8 9" key="1">
    <citation type="submission" date="2018-03" db="EMBL/GenBank/DDBJ databases">
        <title>A gene transfer event suggests a long-term partnership between eustigmatophyte algae and a novel lineage of endosymbiotic bacteria.</title>
        <authorList>
            <person name="Yurchenko T."/>
            <person name="Sevcikova T."/>
            <person name="Pribyl P."/>
            <person name="El Karkouri K."/>
            <person name="Klimes V."/>
            <person name="Amaral R."/>
            <person name="Zbrankova V."/>
            <person name="Kim E."/>
            <person name="Raoult D."/>
            <person name="Santos L.M.A."/>
            <person name="Elias M."/>
        </authorList>
    </citation>
    <scope>NUCLEOTIDE SEQUENCE [LARGE SCALE GENOMIC DNA]</scope>
    <source>
        <strain evidence="8">CCALA 838</strain>
    </source>
</reference>
<dbReference type="NCBIfam" id="TIGR01079">
    <property type="entry name" value="rplX_bact"/>
    <property type="match status" value="1"/>
</dbReference>
<dbReference type="RefSeq" id="WP_106874572.1">
    <property type="nucleotide sequence ID" value="NZ_CP027845.1"/>
</dbReference>
<name>A0A2P1P8X4_9RICK</name>
<dbReference type="EMBL" id="CP027845">
    <property type="protein sequence ID" value="AVP87722.1"/>
    <property type="molecule type" value="Genomic_DNA"/>
</dbReference>
<keyword evidence="9" id="KW-1185">Reference proteome</keyword>
<dbReference type="InterPro" id="IPR003256">
    <property type="entry name" value="Ribosomal_uL24"/>
</dbReference>
<dbReference type="GO" id="GO:1990904">
    <property type="term" value="C:ribonucleoprotein complex"/>
    <property type="evidence" value="ECO:0007669"/>
    <property type="project" value="UniProtKB-KW"/>
</dbReference>
<dbReference type="InterPro" id="IPR008991">
    <property type="entry name" value="Translation_prot_SH3-like_sf"/>
</dbReference>
<evidence type="ECO:0000256" key="3">
    <source>
        <dbReference type="ARBA" id="ARBA00023274"/>
    </source>
</evidence>
<keyword evidence="2 5" id="KW-0689">Ribosomal protein</keyword>
<dbReference type="HAMAP" id="MF_01326_B">
    <property type="entry name" value="Ribosomal_uL24_B"/>
    <property type="match status" value="1"/>
</dbReference>
<dbReference type="Pfam" id="PF17136">
    <property type="entry name" value="ribosomal_L24"/>
    <property type="match status" value="1"/>
</dbReference>
<dbReference type="SMART" id="SM00739">
    <property type="entry name" value="KOW"/>
    <property type="match status" value="1"/>
</dbReference>
<evidence type="ECO:0000256" key="4">
    <source>
        <dbReference type="ARBA" id="ARBA00035206"/>
    </source>
</evidence>
<comment type="function">
    <text evidence="5">One of the proteins that surrounds the polypeptide exit tunnel on the outside of the subunit.</text>
</comment>
<comment type="subunit">
    <text evidence="5">Part of the 50S ribosomal subunit.</text>
</comment>
<comment type="similarity">
    <text evidence="1 5 6">Belongs to the universal ribosomal protein uL24 family.</text>
</comment>
<dbReference type="PANTHER" id="PTHR12903">
    <property type="entry name" value="MITOCHONDRIAL RIBOSOMAL PROTEIN L24"/>
    <property type="match status" value="1"/>
</dbReference>
<evidence type="ECO:0000259" key="7">
    <source>
        <dbReference type="SMART" id="SM00739"/>
    </source>
</evidence>
<dbReference type="GO" id="GO:0006412">
    <property type="term" value="P:translation"/>
    <property type="evidence" value="ECO:0007669"/>
    <property type="project" value="UniProtKB-UniRule"/>
</dbReference>
<evidence type="ECO:0000313" key="8">
    <source>
        <dbReference type="EMBL" id="AVP87722.1"/>
    </source>
</evidence>
<evidence type="ECO:0000256" key="1">
    <source>
        <dbReference type="ARBA" id="ARBA00010618"/>
    </source>
</evidence>
<comment type="function">
    <text evidence="5">One of two assembly initiator proteins, it binds directly to the 5'-end of the 23S rRNA, where it nucleates assembly of the 50S subunit.</text>
</comment>
<dbReference type="InterPro" id="IPR014722">
    <property type="entry name" value="Rib_uL2_dom2"/>
</dbReference>
<evidence type="ECO:0000256" key="6">
    <source>
        <dbReference type="RuleBase" id="RU003477"/>
    </source>
</evidence>
<dbReference type="InterPro" id="IPR005825">
    <property type="entry name" value="Ribosomal_uL24_CS"/>
</dbReference>
<dbReference type="Gene3D" id="2.30.30.30">
    <property type="match status" value="1"/>
</dbReference>
<dbReference type="Pfam" id="PF00467">
    <property type="entry name" value="KOW"/>
    <property type="match status" value="1"/>
</dbReference>
<dbReference type="InterPro" id="IPR057264">
    <property type="entry name" value="Ribosomal_uL24_C"/>
</dbReference>
<feature type="domain" description="KOW" evidence="7">
    <location>
        <begin position="4"/>
        <end position="31"/>
    </location>
</feature>
<keyword evidence="5" id="KW-0699">rRNA-binding</keyword>
<accession>A0A2P1P8X4</accession>
<keyword evidence="5" id="KW-0694">RNA-binding</keyword>
<protein>
    <recommendedName>
        <fullName evidence="4 5">Large ribosomal subunit protein uL24</fullName>
    </recommendedName>
</protein>
<dbReference type="CDD" id="cd06089">
    <property type="entry name" value="KOW_RPL26"/>
    <property type="match status" value="1"/>
</dbReference>
<evidence type="ECO:0000313" key="9">
    <source>
        <dbReference type="Proteomes" id="UP000241762"/>
    </source>
</evidence>
<evidence type="ECO:0000256" key="5">
    <source>
        <dbReference type="HAMAP-Rule" id="MF_01326"/>
    </source>
</evidence>
<dbReference type="AlphaFoldDB" id="A0A2P1P8X4"/>
<dbReference type="OrthoDB" id="9807419at2"/>
<dbReference type="GO" id="GO:0019843">
    <property type="term" value="F:rRNA binding"/>
    <property type="evidence" value="ECO:0007669"/>
    <property type="project" value="UniProtKB-UniRule"/>
</dbReference>
<sequence>MKCKIKKGDFVKVIAGNDKNKVGEVLKVDPKNSLVLVKGINLVKKHRKATQQNPGSIDIIEKPVHVSNVAFFDNDDKISTKISLQKIEDGTKQRVGRKTKKVY</sequence>
<organism evidence="8 9">
    <name type="scientific">Candidatus Phycorickettsia trachydisci</name>
    <dbReference type="NCBI Taxonomy" id="2115978"/>
    <lineage>
        <taxon>Bacteria</taxon>
        <taxon>Pseudomonadati</taxon>
        <taxon>Pseudomonadota</taxon>
        <taxon>Alphaproteobacteria</taxon>
        <taxon>Rickettsiales</taxon>
        <taxon>Rickettsiaceae</taxon>
        <taxon>Candidatus Phycorickettsia</taxon>
    </lineage>
</organism>
<dbReference type="Proteomes" id="UP000241762">
    <property type="component" value="Chromosome"/>
</dbReference>